<dbReference type="EMBL" id="LGSR01000008">
    <property type="protein sequence ID" value="KOS21518.1"/>
    <property type="molecule type" value="Genomic_DNA"/>
</dbReference>
<dbReference type="CDD" id="cd16573">
    <property type="entry name" value="RING-HC_TFB3-like"/>
    <property type="match status" value="1"/>
</dbReference>
<dbReference type="PANTHER" id="PTHR12683:SF13">
    <property type="entry name" value="CDK-ACTIVATING KINASE ASSEMBLY FACTOR MAT1"/>
    <property type="match status" value="1"/>
</dbReference>
<accession>A0A0M8MYS0</accession>
<reference evidence="12 13" key="1">
    <citation type="submission" date="2015-07" db="EMBL/GenBank/DDBJ databases">
        <title>The genome of the fungus Escovopsis weberi, a specialized disease agent of ant agriculture.</title>
        <authorList>
            <person name="de Man T.J."/>
            <person name="Stajich J.E."/>
            <person name="Kubicek C.P."/>
            <person name="Chenthamara K."/>
            <person name="Atanasova L."/>
            <person name="Druzhinina I.S."/>
            <person name="Birnbaum S."/>
            <person name="Barribeau S.M."/>
            <person name="Teiling C."/>
            <person name="Suen G."/>
            <person name="Currie C."/>
            <person name="Gerardo N.M."/>
        </authorList>
    </citation>
    <scope>NUCLEOTIDE SEQUENCE [LARGE SCALE GENOMIC DNA]</scope>
</reference>
<dbReference type="NCBIfam" id="TIGR00570">
    <property type="entry name" value="cdk7"/>
    <property type="match status" value="1"/>
</dbReference>
<dbReference type="OrthoDB" id="5963at2759"/>
<evidence type="ECO:0000256" key="4">
    <source>
        <dbReference type="ARBA" id="ARBA00022771"/>
    </source>
</evidence>
<evidence type="ECO:0000256" key="6">
    <source>
        <dbReference type="ARBA" id="ARBA00023242"/>
    </source>
</evidence>
<evidence type="ECO:0000256" key="1">
    <source>
        <dbReference type="ARBA" id="ARBA00004123"/>
    </source>
</evidence>
<evidence type="ECO:0000256" key="8">
    <source>
        <dbReference type="ARBA" id="ARBA00033277"/>
    </source>
</evidence>
<comment type="caution">
    <text evidence="12">The sequence shown here is derived from an EMBL/GenBank/DDBJ whole genome shotgun (WGS) entry which is preliminary data.</text>
</comment>
<dbReference type="InterPro" id="IPR013083">
    <property type="entry name" value="Znf_RING/FYVE/PHD"/>
</dbReference>
<evidence type="ECO:0000256" key="3">
    <source>
        <dbReference type="ARBA" id="ARBA00022723"/>
    </source>
</evidence>
<dbReference type="Pfam" id="PF06391">
    <property type="entry name" value="MAT1"/>
    <property type="match status" value="1"/>
</dbReference>
<dbReference type="PANTHER" id="PTHR12683">
    <property type="entry name" value="CDK-ACTIVATING KINASE ASSEMBLY FACTOR MAT1"/>
    <property type="match status" value="1"/>
</dbReference>
<feature type="domain" description="RING-type" evidence="11">
    <location>
        <begin position="40"/>
        <end position="82"/>
    </location>
</feature>
<evidence type="ECO:0000256" key="5">
    <source>
        <dbReference type="ARBA" id="ARBA00022833"/>
    </source>
</evidence>
<sequence>MAPPAAGINAVSVRHASSSSSAAAAFVSAPLPPADQDEACPVCKTTRYFNKDMEFRINTECYHRMCKTCMERIFKDGPNQCPYAGCHKTLRLRGFKTAFFGDLGVEREVDIRRRVAAVFNKAEDDFETLADYNDYLYMVECLTDDLVNGGDDARRAAEARLAEWEAQHRAEIERNRRLARESDDARQKRLAAEQEAARQRRLQDLRDDAEERVSAARFREEMLNSLQTAELGHASEAVDRIMLKKRGQQRRDAAAAAAAADILAAGGLSIRGLKDKRAAAAAAAADDDDEPYDPFAGLRLSPRRVDLASDNLAAYSSEWLDVTRTKHDYTVGGYSPDEYLTRALFEAFSGLGVFIAEDKDHEAGMVATAAAAQAARTNQAGGEMDLDDPL</sequence>
<evidence type="ECO:0000259" key="11">
    <source>
        <dbReference type="PROSITE" id="PS50089"/>
    </source>
</evidence>
<organism evidence="12 13">
    <name type="scientific">Escovopsis weberi</name>
    <dbReference type="NCBI Taxonomy" id="150374"/>
    <lineage>
        <taxon>Eukaryota</taxon>
        <taxon>Fungi</taxon>
        <taxon>Dikarya</taxon>
        <taxon>Ascomycota</taxon>
        <taxon>Pezizomycotina</taxon>
        <taxon>Sordariomycetes</taxon>
        <taxon>Hypocreomycetidae</taxon>
        <taxon>Hypocreales</taxon>
        <taxon>Hypocreaceae</taxon>
        <taxon>Escovopsis</taxon>
    </lineage>
</organism>
<dbReference type="InterPro" id="IPR015877">
    <property type="entry name" value="MAT1_centre"/>
</dbReference>
<keyword evidence="3" id="KW-0479">Metal-binding</keyword>
<dbReference type="GO" id="GO:0061575">
    <property type="term" value="F:cyclin-dependent protein serine/threonine kinase activator activity"/>
    <property type="evidence" value="ECO:0007669"/>
    <property type="project" value="InterPro"/>
</dbReference>
<keyword evidence="5" id="KW-0862">Zinc</keyword>
<dbReference type="InterPro" id="IPR004575">
    <property type="entry name" value="MAT1/Tfb3"/>
</dbReference>
<protein>
    <recommendedName>
        <fullName evidence="2">RNA polymerase II transcription factor B subunit 3</fullName>
    </recommendedName>
    <alternativeName>
        <fullName evidence="8">RNA polymerase II transcription factor B 38 kDa subunit</fullName>
    </alternativeName>
    <alternativeName>
        <fullName evidence="7">RNA polymerase II transcription factor B p38 subunit</fullName>
    </alternativeName>
</protein>
<evidence type="ECO:0000313" key="12">
    <source>
        <dbReference type="EMBL" id="KOS21518.1"/>
    </source>
</evidence>
<dbReference type="PROSITE" id="PS00518">
    <property type="entry name" value="ZF_RING_1"/>
    <property type="match status" value="1"/>
</dbReference>
<dbReference type="Gene3D" id="3.30.40.10">
    <property type="entry name" value="Zinc/RING finger domain, C3HC4 (zinc finger)"/>
    <property type="match status" value="1"/>
</dbReference>
<dbReference type="GO" id="GO:0006357">
    <property type="term" value="P:regulation of transcription by RNA polymerase II"/>
    <property type="evidence" value="ECO:0007669"/>
    <property type="project" value="TreeGrafter"/>
</dbReference>
<dbReference type="GO" id="GO:0008270">
    <property type="term" value="F:zinc ion binding"/>
    <property type="evidence" value="ECO:0007669"/>
    <property type="project" value="UniProtKB-KW"/>
</dbReference>
<dbReference type="SUPFAM" id="SSF57850">
    <property type="entry name" value="RING/U-box"/>
    <property type="match status" value="1"/>
</dbReference>
<comment type="subcellular location">
    <subcellularLocation>
        <location evidence="1">Nucleus</location>
    </subcellularLocation>
</comment>
<evidence type="ECO:0000256" key="10">
    <source>
        <dbReference type="SAM" id="Coils"/>
    </source>
</evidence>
<evidence type="ECO:0000313" key="13">
    <source>
        <dbReference type="Proteomes" id="UP000053831"/>
    </source>
</evidence>
<evidence type="ECO:0000256" key="7">
    <source>
        <dbReference type="ARBA" id="ARBA00029873"/>
    </source>
</evidence>
<dbReference type="STRING" id="150374.A0A0M8MYS0"/>
<name>A0A0M8MYS0_ESCWE</name>
<dbReference type="GO" id="GO:0005675">
    <property type="term" value="C:transcription factor TFIIH holo complex"/>
    <property type="evidence" value="ECO:0007669"/>
    <property type="project" value="InterPro"/>
</dbReference>
<dbReference type="Proteomes" id="UP000053831">
    <property type="component" value="Unassembled WGS sequence"/>
</dbReference>
<evidence type="ECO:0000256" key="9">
    <source>
        <dbReference type="PROSITE-ProRule" id="PRU00175"/>
    </source>
</evidence>
<keyword evidence="13" id="KW-1185">Reference proteome</keyword>
<gene>
    <name evidence="12" type="ORF">ESCO_004999</name>
</gene>
<keyword evidence="4 9" id="KW-0863">Zinc-finger</keyword>
<proteinExistence type="predicted"/>
<feature type="coiled-coil region" evidence="10">
    <location>
        <begin position="154"/>
        <end position="212"/>
    </location>
</feature>
<dbReference type="AlphaFoldDB" id="A0A0M8MYS0"/>
<evidence type="ECO:0000256" key="2">
    <source>
        <dbReference type="ARBA" id="ARBA00022257"/>
    </source>
</evidence>
<dbReference type="Pfam" id="PF17121">
    <property type="entry name" value="zf-C3HC4_5"/>
    <property type="match status" value="1"/>
</dbReference>
<keyword evidence="6" id="KW-0539">Nucleus</keyword>
<dbReference type="PROSITE" id="PS50089">
    <property type="entry name" value="ZF_RING_2"/>
    <property type="match status" value="1"/>
</dbReference>
<keyword evidence="10" id="KW-0175">Coiled coil</keyword>
<dbReference type="GO" id="GO:0006289">
    <property type="term" value="P:nucleotide-excision repair"/>
    <property type="evidence" value="ECO:0007669"/>
    <property type="project" value="InterPro"/>
</dbReference>
<dbReference type="InterPro" id="IPR001841">
    <property type="entry name" value="Znf_RING"/>
</dbReference>
<dbReference type="InterPro" id="IPR017907">
    <property type="entry name" value="Znf_RING_CS"/>
</dbReference>